<organism evidence="6 7">
    <name type="scientific">Geothrix rubra</name>
    <dbReference type="NCBI Taxonomy" id="2927977"/>
    <lineage>
        <taxon>Bacteria</taxon>
        <taxon>Pseudomonadati</taxon>
        <taxon>Acidobacteriota</taxon>
        <taxon>Holophagae</taxon>
        <taxon>Holophagales</taxon>
        <taxon>Holophagaceae</taxon>
        <taxon>Geothrix</taxon>
    </lineage>
</organism>
<keyword evidence="4" id="KW-0732">Signal</keyword>
<accession>A0ABQ5Q1T1</accession>
<dbReference type="Pfam" id="PF13620">
    <property type="entry name" value="CarboxypepD_reg"/>
    <property type="match status" value="1"/>
</dbReference>
<dbReference type="RefSeq" id="WP_285722263.1">
    <property type="nucleotide sequence ID" value="NZ_BSDD01000001.1"/>
</dbReference>
<dbReference type="PROSITE" id="PS51257">
    <property type="entry name" value="PROKAR_LIPOPROTEIN"/>
    <property type="match status" value="1"/>
</dbReference>
<dbReference type="Gene3D" id="2.170.130.10">
    <property type="entry name" value="TonB-dependent receptor, plug domain"/>
    <property type="match status" value="1"/>
</dbReference>
<gene>
    <name evidence="6" type="ORF">GETHPA_02250</name>
</gene>
<evidence type="ECO:0000256" key="2">
    <source>
        <dbReference type="ARBA" id="ARBA00023136"/>
    </source>
</evidence>
<keyword evidence="2" id="KW-0472">Membrane</keyword>
<dbReference type="Gene3D" id="2.60.40.1120">
    <property type="entry name" value="Carboxypeptidase-like, regulatory domain"/>
    <property type="match status" value="1"/>
</dbReference>
<evidence type="ECO:0000256" key="3">
    <source>
        <dbReference type="ARBA" id="ARBA00023237"/>
    </source>
</evidence>
<proteinExistence type="predicted"/>
<keyword evidence="3" id="KW-0998">Cell outer membrane</keyword>
<dbReference type="InterPro" id="IPR037066">
    <property type="entry name" value="Plug_dom_sf"/>
</dbReference>
<dbReference type="SUPFAM" id="SSF56935">
    <property type="entry name" value="Porins"/>
    <property type="match status" value="1"/>
</dbReference>
<protein>
    <submittedName>
        <fullName evidence="6">Cell envelope biogenesis protein OmpA</fullName>
    </submittedName>
</protein>
<comment type="caution">
    <text evidence="6">The sequence shown here is derived from an EMBL/GenBank/DDBJ whole genome shotgun (WGS) entry which is preliminary data.</text>
</comment>
<dbReference type="SUPFAM" id="SSF49464">
    <property type="entry name" value="Carboxypeptidase regulatory domain-like"/>
    <property type="match status" value="1"/>
</dbReference>
<evidence type="ECO:0000313" key="6">
    <source>
        <dbReference type="EMBL" id="GLH68692.1"/>
    </source>
</evidence>
<evidence type="ECO:0000259" key="5">
    <source>
        <dbReference type="Pfam" id="PF25183"/>
    </source>
</evidence>
<dbReference type="EMBL" id="BSDD01000001">
    <property type="protein sequence ID" value="GLH68692.1"/>
    <property type="molecule type" value="Genomic_DNA"/>
</dbReference>
<dbReference type="Pfam" id="PF25183">
    <property type="entry name" value="OMP_b-brl_4"/>
    <property type="match status" value="1"/>
</dbReference>
<dbReference type="InterPro" id="IPR008969">
    <property type="entry name" value="CarboxyPept-like_regulatory"/>
</dbReference>
<sequence>MQPRATSILLTALACAVVGHAQTSTTSGAIRGMVKSRQGTPVKGASLVVRNSETGFSRTAVANDRGEYQFVFLPVGTYDLTVTAPGLRTGRTTGLRVSLGQTTDMNFALDSAEAAAVVEVVAQSEGLDTTQINTQTSITPELVEAIPVNGRNFTDLVQLTPGAAVGGTSYYTSVEGARGVQNNLQIDGASFNSKFNTEQRGGTRIPFTFGQDSIKELQVITNSFDAQYGDAVGAVINAVTKTGTNEPSGMAFILFRPNSLVAKVKPVPYDPKGTVNDPDVRTRNFHSTQAGFNFGGPIIKDRLHYFINVEAARTSEDSVPAFGFNDAYTGNTTADYNAFFGPSGMGTLMTTMPGRTLAQENKSAWTDRQTNLTVMGRLDWTINTNHRAAFRLNSQTYEGLNDIYPGTRRSDTAESGNSTMKFSSLSTVLELNSILSTNLINEARLQIANEKRPTTPNTTLSAPVRIARIDTSYAINAGQYYIDPRNTEERTTQFQDNLTFFSGDWTLKAGTDLQKVSMKNRYLPNSQGSWTFTSYDAANQWFAGNTNGTGVTYSQGFSPLDGVSDFDLGFLAGYAQAQYGGFFSNRLLLSLGARYTVERWSGNPNPNPKLQGLDQAPNDSSLDPRFGFSFDLSGNGRTVVRGGYGWFSVGNPGQTVSGAMMNNGINLVSYYVSSSSAANLPLFQSGGVLSAGSRWSGPLTGPGALTAVPLDQLATLPKDSITVTLMDPEAKMAQARTASLALEHDFGNGYTGAIRATYKQFRNLQYAVNINLAQYADGSTTALSGAIYNDGYASTWNRFSNASANRPYSAIVRGRLLDLSGFGDVILSKYDGEGRYKSLVVEGAKRTKNGWGFRGNVTFSKAEDNNSNDRATLTSTNALTENPADPLGSYALSDNDHKFRAVLAWYAPAVYGIQVSGITTYTSGRPFNGVYYDDLNGDGKYLDTANGRNTFRQPGSKTFDLRVSRYFNVNRKVSLQGIVDVFNVFNWANQYTSQTTWSKNPSTYPDNYSAIFGAIDRPDNRTREVQFTLKVRF</sequence>
<dbReference type="Proteomes" id="UP001165089">
    <property type="component" value="Unassembled WGS sequence"/>
</dbReference>
<evidence type="ECO:0000256" key="4">
    <source>
        <dbReference type="SAM" id="SignalP"/>
    </source>
</evidence>
<reference evidence="6 7" key="1">
    <citation type="journal article" date="2023" name="Antonie Van Leeuwenhoek">
        <title>Mesoterricola silvestris gen. nov., sp. nov., Mesoterricola sediminis sp. nov., Geothrix oryzae sp. nov., Geothrix edaphica sp. nov., Geothrix rubra sp. nov., and Geothrix limicola sp. nov., six novel members of Acidobacteriota isolated from soils.</title>
        <authorList>
            <person name="Itoh H."/>
            <person name="Sugisawa Y."/>
            <person name="Mise K."/>
            <person name="Xu Z."/>
            <person name="Kuniyasu M."/>
            <person name="Ushijima N."/>
            <person name="Kawano K."/>
            <person name="Kobayashi E."/>
            <person name="Shiratori Y."/>
            <person name="Masuda Y."/>
            <person name="Senoo K."/>
        </authorList>
    </citation>
    <scope>NUCLEOTIDE SEQUENCE [LARGE SCALE GENOMIC DNA]</scope>
    <source>
        <strain evidence="6 7">Red803</strain>
    </source>
</reference>
<feature type="chain" id="PRO_5046614043" evidence="4">
    <location>
        <begin position="22"/>
        <end position="1033"/>
    </location>
</feature>
<dbReference type="InterPro" id="IPR036942">
    <property type="entry name" value="Beta-barrel_TonB_sf"/>
</dbReference>
<feature type="signal peptide" evidence="4">
    <location>
        <begin position="1"/>
        <end position="21"/>
    </location>
</feature>
<name>A0ABQ5Q1T1_9BACT</name>
<keyword evidence="7" id="KW-1185">Reference proteome</keyword>
<feature type="domain" description="TonB-dependent transporter Oar-like beta-barrel" evidence="5">
    <location>
        <begin position="239"/>
        <end position="941"/>
    </location>
</feature>
<evidence type="ECO:0000313" key="7">
    <source>
        <dbReference type="Proteomes" id="UP001165089"/>
    </source>
</evidence>
<dbReference type="Gene3D" id="2.40.170.20">
    <property type="entry name" value="TonB-dependent receptor, beta-barrel domain"/>
    <property type="match status" value="1"/>
</dbReference>
<comment type="subcellular location">
    <subcellularLocation>
        <location evidence="1">Cell outer membrane</location>
    </subcellularLocation>
</comment>
<evidence type="ECO:0000256" key="1">
    <source>
        <dbReference type="ARBA" id="ARBA00004442"/>
    </source>
</evidence>
<dbReference type="InterPro" id="IPR057601">
    <property type="entry name" value="Oar-like_b-barrel"/>
</dbReference>